<dbReference type="Gene3D" id="3.40.309.10">
    <property type="entry name" value="Aldehyde Dehydrogenase, Chain A, domain 2"/>
    <property type="match status" value="1"/>
</dbReference>
<dbReference type="InterPro" id="IPR029510">
    <property type="entry name" value="Ald_DH_CS_GLU"/>
</dbReference>
<dbReference type="CDD" id="cd07088">
    <property type="entry name" value="ALDH_LactADH-AldA"/>
    <property type="match status" value="1"/>
</dbReference>
<evidence type="ECO:0000256" key="3">
    <source>
        <dbReference type="ARBA" id="ARBA00023002"/>
    </source>
</evidence>
<feature type="active site" evidence="4">
    <location>
        <position position="246"/>
    </location>
</feature>
<dbReference type="GO" id="GO:0050569">
    <property type="term" value="F:glycolaldehyde dehydrogenase (NAD+) activity"/>
    <property type="evidence" value="ECO:0007669"/>
    <property type="project" value="UniProtKB-EC"/>
</dbReference>
<evidence type="ECO:0000256" key="5">
    <source>
        <dbReference type="RuleBase" id="RU003345"/>
    </source>
</evidence>
<dbReference type="Proteomes" id="UP000035199">
    <property type="component" value="Chromosome"/>
</dbReference>
<dbReference type="SUPFAM" id="SSF53720">
    <property type="entry name" value="ALDH-like"/>
    <property type="match status" value="1"/>
</dbReference>
<evidence type="ECO:0000313" key="8">
    <source>
        <dbReference type="Proteomes" id="UP000035199"/>
    </source>
</evidence>
<dbReference type="EMBL" id="CP011542">
    <property type="protein sequence ID" value="AKK04809.1"/>
    <property type="molecule type" value="Genomic_DNA"/>
</dbReference>
<dbReference type="OrthoDB" id="6882680at2"/>
<dbReference type="PANTHER" id="PTHR11699">
    <property type="entry name" value="ALDEHYDE DEHYDROGENASE-RELATED"/>
    <property type="match status" value="1"/>
</dbReference>
<accession>A0A0G3GUI7</accession>
<dbReference type="STRING" id="571915.CMUST_02325"/>
<evidence type="ECO:0000313" key="7">
    <source>
        <dbReference type="EMBL" id="AKK04809.1"/>
    </source>
</evidence>
<reference evidence="7 8" key="1">
    <citation type="journal article" date="2015" name="Genome Announc.">
        <title>Complete Genome Sequence of the Type Strain Corynebacterium mustelae DSM 45274, Isolated from Various Tissues of a Male Ferret with Lethal Sepsis.</title>
        <authorList>
            <person name="Ruckert C."/>
            <person name="Eimer J."/>
            <person name="Winkler A."/>
            <person name="Tauch A."/>
        </authorList>
    </citation>
    <scope>NUCLEOTIDE SEQUENCE [LARGE SCALE GENOMIC DNA]</scope>
    <source>
        <strain evidence="7 8">DSM 45274</strain>
    </source>
</reference>
<dbReference type="Pfam" id="PF00171">
    <property type="entry name" value="Aldedh"/>
    <property type="match status" value="1"/>
</dbReference>
<reference evidence="8" key="2">
    <citation type="submission" date="2015-05" db="EMBL/GenBank/DDBJ databases">
        <title>Complete genome sequence of Corynebacterium mustelae DSM 45274, isolated from various tissues of a male ferret with lethal sepsis.</title>
        <authorList>
            <person name="Ruckert C."/>
            <person name="Albersmeier A."/>
            <person name="Winkler A."/>
            <person name="Tauch A."/>
        </authorList>
    </citation>
    <scope>NUCLEOTIDE SEQUENCE [LARGE SCALE GENOMIC DNA]</scope>
    <source>
        <strain evidence="8">DSM 45274</strain>
    </source>
</reference>
<dbReference type="KEGG" id="cmv:CMUST_02325"/>
<dbReference type="PROSITE" id="PS00070">
    <property type="entry name" value="ALDEHYDE_DEHYDR_CYS"/>
    <property type="match status" value="1"/>
</dbReference>
<evidence type="ECO:0000256" key="1">
    <source>
        <dbReference type="ARBA" id="ARBA00004921"/>
    </source>
</evidence>
<keyword evidence="3 5" id="KW-0560">Oxidoreductase</keyword>
<name>A0A0G3GUI7_9CORY</name>
<feature type="domain" description="Aldehyde dehydrogenase" evidence="6">
    <location>
        <begin position="18"/>
        <end position="470"/>
    </location>
</feature>
<dbReference type="Gene3D" id="3.40.605.10">
    <property type="entry name" value="Aldehyde Dehydrogenase, Chain A, domain 1"/>
    <property type="match status" value="1"/>
</dbReference>
<dbReference type="GO" id="GO:0044281">
    <property type="term" value="P:small molecule metabolic process"/>
    <property type="evidence" value="ECO:0007669"/>
    <property type="project" value="UniProtKB-ARBA"/>
</dbReference>
<dbReference type="FunFam" id="3.40.605.10:FF:000022">
    <property type="entry name" value="Aldehyde dehydrogenase A"/>
    <property type="match status" value="1"/>
</dbReference>
<protein>
    <submittedName>
        <fullName evidence="7">NAD-dependent aldehyde dehydrogenase</fullName>
        <ecNumber evidence="7">1.2.1.21</ecNumber>
    </submittedName>
</protein>
<dbReference type="InterPro" id="IPR016162">
    <property type="entry name" value="Ald_DH_N"/>
</dbReference>
<organism evidence="7 8">
    <name type="scientific">Corynebacterium mustelae</name>
    <dbReference type="NCBI Taxonomy" id="571915"/>
    <lineage>
        <taxon>Bacteria</taxon>
        <taxon>Bacillati</taxon>
        <taxon>Actinomycetota</taxon>
        <taxon>Actinomycetes</taxon>
        <taxon>Mycobacteriales</taxon>
        <taxon>Corynebacteriaceae</taxon>
        <taxon>Corynebacterium</taxon>
    </lineage>
</organism>
<dbReference type="GO" id="GO:0042802">
    <property type="term" value="F:identical protein binding"/>
    <property type="evidence" value="ECO:0007669"/>
    <property type="project" value="UniProtKB-ARBA"/>
</dbReference>
<evidence type="ECO:0000256" key="4">
    <source>
        <dbReference type="PROSITE-ProRule" id="PRU10007"/>
    </source>
</evidence>
<dbReference type="FunFam" id="3.40.309.10:FF:000009">
    <property type="entry name" value="Aldehyde dehydrogenase A"/>
    <property type="match status" value="1"/>
</dbReference>
<dbReference type="GO" id="GO:0016052">
    <property type="term" value="P:carbohydrate catabolic process"/>
    <property type="evidence" value="ECO:0007669"/>
    <property type="project" value="UniProtKB-ARBA"/>
</dbReference>
<dbReference type="RefSeq" id="WP_047261160.1">
    <property type="nucleotide sequence ID" value="NZ_CP011542.1"/>
</dbReference>
<dbReference type="InterPro" id="IPR016163">
    <property type="entry name" value="Ald_DH_C"/>
</dbReference>
<comment type="pathway">
    <text evidence="1">Carbohydrate degradation.</text>
</comment>
<dbReference type="PATRIC" id="fig|571915.4.peg.494"/>
<sequence>MKTYQNYIDGVFVDAVATQTVTNPATGEALAEAPASDAAAVDAAVKAARAAQKEWAKLTNTQRAEYLVAIAAKLRENVDRFAGYLVEEQGKVRGLAEVEVNFTADYLDYMAGFARRIEGEVIPSDRPGETIMLTYQPIGVVGGILPWNFPFFLIARKMAPALLTGNTIVIKPSEETPINAFEFCSIIEEVGLPKGVFNMVGGRGSVVGEAMTTHPDIDLISMTGSVEVGRRIMEAAGKNLTRVNLELGGKAPAIVLADADVELAATAIWNSRVINTGQVCNCAEVVLVEESVHDELMEKLIAKMADTRYGNPSETGDLDMGPLINPEAMDKLDEMIAAAVDAGCTIETGGSRAADKGAGNFYQPTVLSGATSDMAIAKEEIFGPVLPVVKVKDLDEAIAIANASEYGLTSSVFTNDINKALKASNELQYGETYINRENFEAMQGFHAGRRNSGIGGADGKHGLMEYVETHVTYIQTHN</sequence>
<dbReference type="InterPro" id="IPR016161">
    <property type="entry name" value="Ald_DH/histidinol_DH"/>
</dbReference>
<comment type="similarity">
    <text evidence="2 5">Belongs to the aldehyde dehydrogenase family.</text>
</comment>
<proteinExistence type="inferred from homology"/>
<evidence type="ECO:0000259" key="6">
    <source>
        <dbReference type="Pfam" id="PF00171"/>
    </source>
</evidence>
<keyword evidence="8" id="KW-1185">Reference proteome</keyword>
<dbReference type="EC" id="1.2.1.21" evidence="7"/>
<dbReference type="PROSITE" id="PS00687">
    <property type="entry name" value="ALDEHYDE_DEHYDR_GLU"/>
    <property type="match status" value="1"/>
</dbReference>
<dbReference type="NCBIfam" id="NF007497">
    <property type="entry name" value="PRK10090.1"/>
    <property type="match status" value="1"/>
</dbReference>
<dbReference type="AlphaFoldDB" id="A0A0G3GUI7"/>
<dbReference type="InterPro" id="IPR015590">
    <property type="entry name" value="Aldehyde_DH_dom"/>
</dbReference>
<evidence type="ECO:0000256" key="2">
    <source>
        <dbReference type="ARBA" id="ARBA00009986"/>
    </source>
</evidence>
<dbReference type="InterPro" id="IPR016160">
    <property type="entry name" value="Ald_DH_CS_CYS"/>
</dbReference>
<gene>
    <name evidence="7" type="ORF">CMUST_02325</name>
</gene>